<sequence>MNMDMQRAQAYQSRTADAENEIRDIVSVSRASPDEAIRRIQKGFASGVLHEWVETTDELGDAPASYSTDRGRLVALVNAAMLDA</sequence>
<name>A0A069NAL0_9BURK</name>
<dbReference type="AlphaFoldDB" id="A0A069NAL0"/>
<gene>
    <name evidence="1" type="ORF">BG57_30630</name>
</gene>
<evidence type="ECO:0000313" key="2">
    <source>
        <dbReference type="Proteomes" id="UP000027439"/>
    </source>
</evidence>
<protein>
    <submittedName>
        <fullName evidence="1">Uncharacterized protein</fullName>
    </submittedName>
</protein>
<dbReference type="EMBL" id="JFHE01000076">
    <property type="protein sequence ID" value="KDR25400.1"/>
    <property type="molecule type" value="Genomic_DNA"/>
</dbReference>
<dbReference type="Proteomes" id="UP000027439">
    <property type="component" value="Unassembled WGS sequence"/>
</dbReference>
<comment type="caution">
    <text evidence="1">The sequence shown here is derived from an EMBL/GenBank/DDBJ whole genome shotgun (WGS) entry which is preliminary data.</text>
</comment>
<evidence type="ECO:0000313" key="1">
    <source>
        <dbReference type="EMBL" id="KDR25400.1"/>
    </source>
</evidence>
<proteinExistence type="predicted"/>
<accession>A0A069NAL0</accession>
<dbReference type="STRING" id="1071679.BG57_30630"/>
<reference evidence="1 2" key="1">
    <citation type="submission" date="2014-03" db="EMBL/GenBank/DDBJ databases">
        <title>Draft Genome Sequences of Four Burkholderia Strains.</title>
        <authorList>
            <person name="Liu X.Y."/>
            <person name="Li C.X."/>
            <person name="Xu J.H."/>
        </authorList>
    </citation>
    <scope>NUCLEOTIDE SEQUENCE [LARGE SCALE GENOMIC DNA]</scope>
    <source>
        <strain evidence="1 2">R27</strain>
    </source>
</reference>
<organism evidence="1 2">
    <name type="scientific">Caballeronia grimmiae</name>
    <dbReference type="NCBI Taxonomy" id="1071679"/>
    <lineage>
        <taxon>Bacteria</taxon>
        <taxon>Pseudomonadati</taxon>
        <taxon>Pseudomonadota</taxon>
        <taxon>Betaproteobacteria</taxon>
        <taxon>Burkholderiales</taxon>
        <taxon>Burkholderiaceae</taxon>
        <taxon>Caballeronia</taxon>
    </lineage>
</organism>